<protein>
    <recommendedName>
        <fullName evidence="4">Coiled-coil domain-containing protein 137</fullName>
    </recommendedName>
</protein>
<feature type="region of interest" description="Disordered" evidence="1">
    <location>
        <begin position="84"/>
        <end position="110"/>
    </location>
</feature>
<accession>A0A8T2J037</accession>
<gene>
    <name evidence="2" type="ORF">GDO86_005012</name>
</gene>
<feature type="region of interest" description="Disordered" evidence="1">
    <location>
        <begin position="148"/>
        <end position="170"/>
    </location>
</feature>
<dbReference type="InterPro" id="IPR026680">
    <property type="entry name" value="CCDC137"/>
</dbReference>
<feature type="region of interest" description="Disordered" evidence="1">
    <location>
        <begin position="208"/>
        <end position="237"/>
    </location>
</feature>
<comment type="caution">
    <text evidence="2">The sequence shown here is derived from an EMBL/GenBank/DDBJ whole genome shotgun (WGS) entry which is preliminary data.</text>
</comment>
<dbReference type="AlphaFoldDB" id="A0A8T2J037"/>
<proteinExistence type="predicted"/>
<dbReference type="PANTHER" id="PTHR21838">
    <property type="entry name" value="COILED-COIL DOMAIN-CONTAINING PROTEIN 137"/>
    <property type="match status" value="1"/>
</dbReference>
<evidence type="ECO:0000313" key="3">
    <source>
        <dbReference type="Proteomes" id="UP000812440"/>
    </source>
</evidence>
<name>A0A8T2J037_9PIPI</name>
<evidence type="ECO:0000313" key="2">
    <source>
        <dbReference type="EMBL" id="KAG8438659.1"/>
    </source>
</evidence>
<sequence length="237" mass="27737">MKIKINSVANDPHMEKIPFKLREIMRSRMEMNQPKKKKRKSDSEFQTNIPIPKFRRRKKESVRAYLNRMDQETKNVMFLTKIQANRKPEAEPENKFLNESIETKKSQKKKAFDRRRLEKILRKKEDKRKTLLENEIFQDKVKFGEVAMEPPVLSSKPRKGGSPTKAGEKQLLLKKLIGGRSSPVHPPAMSMARKRIIEEERERVVKAYRDLKKQNINQRNPPKPRHGGASGSKTKPS</sequence>
<feature type="region of interest" description="Disordered" evidence="1">
    <location>
        <begin position="28"/>
        <end position="58"/>
    </location>
</feature>
<dbReference type="PANTHER" id="PTHR21838:SF2">
    <property type="entry name" value="COILED-COIL DOMAIN-CONTAINING PROTEIN 137"/>
    <property type="match status" value="1"/>
</dbReference>
<dbReference type="GO" id="GO:0005634">
    <property type="term" value="C:nucleus"/>
    <property type="evidence" value="ECO:0007669"/>
    <property type="project" value="TreeGrafter"/>
</dbReference>
<feature type="compositionally biased region" description="Basic and acidic residues" evidence="1">
    <location>
        <begin position="86"/>
        <end position="105"/>
    </location>
</feature>
<dbReference type="EMBL" id="JAACNH010000006">
    <property type="protein sequence ID" value="KAG8438659.1"/>
    <property type="molecule type" value="Genomic_DNA"/>
</dbReference>
<dbReference type="Proteomes" id="UP000812440">
    <property type="component" value="Chromosome 3"/>
</dbReference>
<dbReference type="OrthoDB" id="5876637at2759"/>
<evidence type="ECO:0008006" key="4">
    <source>
        <dbReference type="Google" id="ProtNLM"/>
    </source>
</evidence>
<evidence type="ECO:0000256" key="1">
    <source>
        <dbReference type="SAM" id="MobiDB-lite"/>
    </source>
</evidence>
<reference evidence="2" key="1">
    <citation type="thesis" date="2020" institute="ProQuest LLC" country="789 East Eisenhower Parkway, Ann Arbor, MI, USA">
        <title>Comparative Genomics and Chromosome Evolution.</title>
        <authorList>
            <person name="Mudd A.B."/>
        </authorList>
    </citation>
    <scope>NUCLEOTIDE SEQUENCE</scope>
    <source>
        <strain evidence="2">Female2</strain>
        <tissue evidence="2">Blood</tissue>
    </source>
</reference>
<keyword evidence="3" id="KW-1185">Reference proteome</keyword>
<organism evidence="2 3">
    <name type="scientific">Hymenochirus boettgeri</name>
    <name type="common">Congo dwarf clawed frog</name>
    <dbReference type="NCBI Taxonomy" id="247094"/>
    <lineage>
        <taxon>Eukaryota</taxon>
        <taxon>Metazoa</taxon>
        <taxon>Chordata</taxon>
        <taxon>Craniata</taxon>
        <taxon>Vertebrata</taxon>
        <taxon>Euteleostomi</taxon>
        <taxon>Amphibia</taxon>
        <taxon>Batrachia</taxon>
        <taxon>Anura</taxon>
        <taxon>Pipoidea</taxon>
        <taxon>Pipidae</taxon>
        <taxon>Pipinae</taxon>
        <taxon>Hymenochirus</taxon>
    </lineage>
</organism>